<comment type="caution">
    <text evidence="2">The sequence shown here is derived from an EMBL/GenBank/DDBJ whole genome shotgun (WGS) entry which is preliminary data.</text>
</comment>
<evidence type="ECO:0000313" key="3">
    <source>
        <dbReference type="Proteomes" id="UP000712281"/>
    </source>
</evidence>
<feature type="compositionally biased region" description="Basic residues" evidence="1">
    <location>
        <begin position="188"/>
        <end position="197"/>
    </location>
</feature>
<dbReference type="EMBL" id="QGKW02001940">
    <property type="protein sequence ID" value="KAF2556524.1"/>
    <property type="molecule type" value="Genomic_DNA"/>
</dbReference>
<feature type="compositionally biased region" description="Polar residues" evidence="1">
    <location>
        <begin position="96"/>
        <end position="110"/>
    </location>
</feature>
<proteinExistence type="predicted"/>
<organism evidence="2 3">
    <name type="scientific">Brassica cretica</name>
    <name type="common">Mustard</name>
    <dbReference type="NCBI Taxonomy" id="69181"/>
    <lineage>
        <taxon>Eukaryota</taxon>
        <taxon>Viridiplantae</taxon>
        <taxon>Streptophyta</taxon>
        <taxon>Embryophyta</taxon>
        <taxon>Tracheophyta</taxon>
        <taxon>Spermatophyta</taxon>
        <taxon>Magnoliopsida</taxon>
        <taxon>eudicotyledons</taxon>
        <taxon>Gunneridae</taxon>
        <taxon>Pentapetalae</taxon>
        <taxon>rosids</taxon>
        <taxon>malvids</taxon>
        <taxon>Brassicales</taxon>
        <taxon>Brassicaceae</taxon>
        <taxon>Brassiceae</taxon>
        <taxon>Brassica</taxon>
    </lineage>
</organism>
<protein>
    <submittedName>
        <fullName evidence="2">Uncharacterized protein</fullName>
    </submittedName>
</protein>
<dbReference type="Proteomes" id="UP000712281">
    <property type="component" value="Unassembled WGS sequence"/>
</dbReference>
<gene>
    <name evidence="2" type="ORF">F2Q68_00014861</name>
</gene>
<dbReference type="AlphaFoldDB" id="A0A8S9HH80"/>
<feature type="compositionally biased region" description="Basic and acidic residues" evidence="1">
    <location>
        <begin position="158"/>
        <end position="169"/>
    </location>
</feature>
<evidence type="ECO:0000313" key="2">
    <source>
        <dbReference type="EMBL" id="KAF2556524.1"/>
    </source>
</evidence>
<reference evidence="2" key="1">
    <citation type="submission" date="2019-12" db="EMBL/GenBank/DDBJ databases">
        <title>Genome sequencing and annotation of Brassica cretica.</title>
        <authorList>
            <person name="Studholme D.J."/>
            <person name="Sarris P.F."/>
        </authorList>
    </citation>
    <scope>NUCLEOTIDE SEQUENCE</scope>
    <source>
        <strain evidence="2">PFS-001/15</strain>
        <tissue evidence="2">Leaf</tissue>
    </source>
</reference>
<evidence type="ECO:0000256" key="1">
    <source>
        <dbReference type="SAM" id="MobiDB-lite"/>
    </source>
</evidence>
<name>A0A8S9HH80_BRACR</name>
<sequence length="197" mass="21644">MEVLISSDSHSLSSPFRVHYLCYCDPYPINQYVLHSHFYGETSALGYKASTSVTNKQSNSREENGMSKRRLEKLSPDPELNTSSRHSGGPRLHAGASTTSARSVDSSPSCLITFGGAPRPQTSGSEDPTPNPNRFQIVCSAVVTQVREIRALRLSRSVGEKRPRLKGEQPEEPPSPLMVPSSAVSLHQIRHNSSRSR</sequence>
<accession>A0A8S9HH80</accession>
<feature type="region of interest" description="Disordered" evidence="1">
    <location>
        <begin position="51"/>
        <end position="133"/>
    </location>
</feature>
<feature type="region of interest" description="Disordered" evidence="1">
    <location>
        <begin position="158"/>
        <end position="197"/>
    </location>
</feature>
<feature type="compositionally biased region" description="Polar residues" evidence="1">
    <location>
        <begin position="120"/>
        <end position="133"/>
    </location>
</feature>